<proteinExistence type="predicted"/>
<dbReference type="InterPro" id="IPR027417">
    <property type="entry name" value="P-loop_NTPase"/>
</dbReference>
<dbReference type="PANTHER" id="PTHR13696:SF52">
    <property type="entry name" value="PARA FAMILY PROTEIN CT_582"/>
    <property type="match status" value="1"/>
</dbReference>
<evidence type="ECO:0000259" key="1">
    <source>
        <dbReference type="Pfam" id="PF13676"/>
    </source>
</evidence>
<evidence type="ECO:0000313" key="2">
    <source>
        <dbReference type="EMBL" id="WVT06563.1"/>
    </source>
</evidence>
<gene>
    <name evidence="2" type="ORF">RB548_22895</name>
</gene>
<dbReference type="SUPFAM" id="SSF52200">
    <property type="entry name" value="Toll/Interleukin receptor TIR domain"/>
    <property type="match status" value="1"/>
</dbReference>
<dbReference type="EMBL" id="CP133151">
    <property type="protein sequence ID" value="WVT06563.1"/>
    <property type="molecule type" value="Genomic_DNA"/>
</dbReference>
<dbReference type="PANTHER" id="PTHR13696">
    <property type="entry name" value="P-LOOP CONTAINING NUCLEOSIDE TRIPHOSPHATE HYDROLASE"/>
    <property type="match status" value="1"/>
</dbReference>
<keyword evidence="2" id="KW-0614">Plasmid</keyword>
<dbReference type="Proteomes" id="UP001432360">
    <property type="component" value="Plasmid pSchITTGS70c"/>
</dbReference>
<dbReference type="Pfam" id="PF13676">
    <property type="entry name" value="TIR_2"/>
    <property type="match status" value="1"/>
</dbReference>
<dbReference type="Gene3D" id="3.40.50.300">
    <property type="entry name" value="P-loop containing nucleotide triphosphate hydrolases"/>
    <property type="match status" value="1"/>
</dbReference>
<keyword evidence="3" id="KW-1185">Reference proteome</keyword>
<dbReference type="InterPro" id="IPR035897">
    <property type="entry name" value="Toll_tir_struct_dom_sf"/>
</dbReference>
<dbReference type="Gene3D" id="3.40.50.10140">
    <property type="entry name" value="Toll/interleukin-1 receptor homology (TIR) domain"/>
    <property type="match status" value="1"/>
</dbReference>
<geneLocation type="plasmid" evidence="2 3">
    <name>pSchITTGS70c</name>
</geneLocation>
<accession>A0ABZ2BIL7</accession>
<dbReference type="RefSeq" id="WP_331375610.1">
    <property type="nucleotide sequence ID" value="NZ_CP133151.1"/>
</dbReference>
<dbReference type="NCBIfam" id="NF047398">
    <property type="entry name" value="AAA_KGGVGR"/>
    <property type="match status" value="1"/>
</dbReference>
<organism evidence="2 3">
    <name type="scientific">Sinorhizobium chiapasense</name>
    <dbReference type="NCBI Taxonomy" id="501572"/>
    <lineage>
        <taxon>Bacteria</taxon>
        <taxon>Pseudomonadati</taxon>
        <taxon>Pseudomonadota</taxon>
        <taxon>Alphaproteobacteria</taxon>
        <taxon>Hyphomicrobiales</taxon>
        <taxon>Rhizobiaceae</taxon>
        <taxon>Sinorhizobium/Ensifer group</taxon>
        <taxon>Sinorhizobium</taxon>
    </lineage>
</organism>
<evidence type="ECO:0000313" key="3">
    <source>
        <dbReference type="Proteomes" id="UP001432360"/>
    </source>
</evidence>
<feature type="domain" description="TIR" evidence="1">
    <location>
        <begin position="324"/>
        <end position="445"/>
    </location>
</feature>
<name>A0ABZ2BIL7_9HYPH</name>
<dbReference type="InterPro" id="IPR050678">
    <property type="entry name" value="DNA_Partitioning_ATPase"/>
</dbReference>
<dbReference type="InterPro" id="IPR000157">
    <property type="entry name" value="TIR_dom"/>
</dbReference>
<dbReference type="SUPFAM" id="SSF52540">
    <property type="entry name" value="P-loop containing nucleoside triphosphate hydrolases"/>
    <property type="match status" value="1"/>
</dbReference>
<sequence>MRGSVVTFYSYKGGVGRSFALVNVAALLGRWGFRVLCIDWDLEAPGLEAYFRPYGLDKQLSSRKGLVELFQDFDKRAQVPLLWRELICPLDPGALPGVELIKSGLADAQYTRRVQQLNWDRLYKKGLGEALETMFDEFREIYDFILVDARTGVTDFSGVITAQLPDVLAFLFTANEQSVIGASTVARRAVKIRNDIALDRSRLLTLPIPARFEAQVEHRISQEWRERFVTELQEFYAGWAGQDVPIDKLVPATTIPYVPFWSFGEKISVVEDPSSDQSSINFALENIAALLAHKLGQTRLLVASRDEFVGAARRIARDPDEVSIFLSYSVESRSIALRLEHALQSSGLKVRSSERLKAGEHWPNRNAEDVATAHHFVLLLGPGSKPNRVLDAETRTFLRQSASDESPRMLIPFRIGNVDVEDLPPLIRHFQFYDLSDDADAAADKVIQLIRPTKTASADAQIIRAHFTAEGNIPIAGVEMCAIADNGTTVTTKSDSAGHADIELRTARLYRLLLAHSSYLPRIITAFDTSKELRVRLERRSGAGSSILHSTGHIPGLEGRLNPVMDTLDRTYLYAENIAIDGGKRQPVDFAVDQPFILEDRLGSVFRATVRFIEGRTTLVEYEKVTSHIEKLVVLRSEIDRTLQNLGKRIVQGALNKNQSARFQSSRELAENLVKLDPTLLPTFALLRDFWPIANAAIHGDSVASASIERALQLGGDALVALQGRLHPTATGPF</sequence>
<protein>
    <submittedName>
        <fullName evidence="2">TIR domain-containing protein</fullName>
    </submittedName>
</protein>
<reference evidence="2" key="1">
    <citation type="submission" date="2023-08" db="EMBL/GenBank/DDBJ databases">
        <title>Complete genome sequence of Sinorhizobium chiapanecum ITTG S70 isolated from Acaciella angustissima nodules in Chiapas-Mexico.</title>
        <authorList>
            <person name="Rincon-Rosales R."/>
            <person name="Rogel M.A."/>
            <person name="Rincon-Medina C.I."/>
            <person name="Guerrero G."/>
            <person name="Manzano-Gomez L.A."/>
            <person name="Lopez-Lopez A."/>
            <person name="Rincon Molina F.A."/>
            <person name="Martinez-Romero E."/>
        </authorList>
    </citation>
    <scope>NUCLEOTIDE SEQUENCE</scope>
    <source>
        <strain evidence="2">ITTG S70</strain>
        <plasmid evidence="2">pSchITTGS70c</plasmid>
    </source>
</reference>